<feature type="region of interest" description="Disordered" evidence="1">
    <location>
        <begin position="1422"/>
        <end position="1446"/>
    </location>
</feature>
<feature type="compositionally biased region" description="Basic and acidic residues" evidence="1">
    <location>
        <begin position="337"/>
        <end position="352"/>
    </location>
</feature>
<dbReference type="PANTHER" id="PTHR35767:SF1">
    <property type="entry name" value="HAPLESS PROTEIN"/>
    <property type="match status" value="1"/>
</dbReference>
<evidence type="ECO:0000313" key="2">
    <source>
        <dbReference type="EMBL" id="PRQ34931.1"/>
    </source>
</evidence>
<feature type="compositionally biased region" description="Polar residues" evidence="1">
    <location>
        <begin position="325"/>
        <end position="336"/>
    </location>
</feature>
<dbReference type="Gene3D" id="3.30.160.60">
    <property type="entry name" value="Classic Zinc Finger"/>
    <property type="match status" value="1"/>
</dbReference>
<feature type="compositionally biased region" description="Polar residues" evidence="1">
    <location>
        <begin position="530"/>
        <end position="545"/>
    </location>
</feature>
<dbReference type="PANTHER" id="PTHR35767">
    <property type="entry name" value="HAPLESS PROTEIN"/>
    <property type="match status" value="1"/>
</dbReference>
<dbReference type="OrthoDB" id="1929441at2759"/>
<feature type="compositionally biased region" description="Basic and acidic residues" evidence="1">
    <location>
        <begin position="758"/>
        <end position="767"/>
    </location>
</feature>
<feature type="region of interest" description="Disordered" evidence="1">
    <location>
        <begin position="612"/>
        <end position="648"/>
    </location>
</feature>
<feature type="compositionally biased region" description="Polar residues" evidence="1">
    <location>
        <begin position="717"/>
        <end position="728"/>
    </location>
</feature>
<feature type="compositionally biased region" description="Polar residues" evidence="1">
    <location>
        <begin position="1099"/>
        <end position="1113"/>
    </location>
</feature>
<feature type="compositionally biased region" description="Low complexity" evidence="1">
    <location>
        <begin position="943"/>
        <end position="959"/>
    </location>
</feature>
<comment type="caution">
    <text evidence="2">The sequence shown here is derived from an EMBL/GenBank/DDBJ whole genome shotgun (WGS) entry which is preliminary data.</text>
</comment>
<keyword evidence="3" id="KW-1185">Reference proteome</keyword>
<organism evidence="2 3">
    <name type="scientific">Rosa chinensis</name>
    <name type="common">China rose</name>
    <dbReference type="NCBI Taxonomy" id="74649"/>
    <lineage>
        <taxon>Eukaryota</taxon>
        <taxon>Viridiplantae</taxon>
        <taxon>Streptophyta</taxon>
        <taxon>Embryophyta</taxon>
        <taxon>Tracheophyta</taxon>
        <taxon>Spermatophyta</taxon>
        <taxon>Magnoliopsida</taxon>
        <taxon>eudicotyledons</taxon>
        <taxon>Gunneridae</taxon>
        <taxon>Pentapetalae</taxon>
        <taxon>rosids</taxon>
        <taxon>fabids</taxon>
        <taxon>Rosales</taxon>
        <taxon>Rosaceae</taxon>
        <taxon>Rosoideae</taxon>
        <taxon>Rosoideae incertae sedis</taxon>
        <taxon>Rosa</taxon>
    </lineage>
</organism>
<feature type="region of interest" description="Disordered" evidence="1">
    <location>
        <begin position="530"/>
        <end position="576"/>
    </location>
</feature>
<sequence>MLSAEKLPPDPPCPPPKLIKDVDLSKQTLIDDNSNNPPPKFSIRDYVFTARSKDLKTNWPFSQKNLQRCMRHGVKDVLPPFQSLDSVRNQPPKIRCTVEDENQSNLDIAAPSGHVDHDHAVLDSSNNAELKETKVAEACTDTTTISCRSEGENDFPSTITSVSQSEIEESVPINRPSRLPIETDTSLEAASVEVKAAGPPTVANKTGRTTRPPPGKKCRLVVKYNSHSERNSKEDIASNCSTISETMTSKVCPVCKTFSSSSNTTLNAHIDQCLSGESTPKWTVEESKVTTRHRIKPRKTKLMVDIYDTAQHCTLEDLDRRNGSSWATTISSFPTNQDKENSEQMPAEEKRQRVSSVYPEPEDIDVGAVYVDASGTKVRILSKFDDVPSPPASKVVDHPRPIKPLKGGKGSKFLSAKKKKHHKYLKLAPQSRNLFSPKAHSSEFHEDEESYGVKESCKEGRQQLEKQVNPYNPLALRPWACSKRTGVGKKLHRKDDHQAVKSKWHISPNFLVERDQTYMPVEGNCVRNFSGNPISSPERSASTENDFCDSHSSDKSDCSPQRKRAGSPLSEAGMSNNIERSLKRNSRQFSNHSNFAHDGDYEPMFSNTAVGTAASPAESYGSPPDASAKPSKGHGASRSNSMKFPSSKKIASSIGGQLSLTENDAAFVKKCSAVKKSQVHERSEIDKEAVDWDSEGDQGYDFMYNFAGKQSRRGDNTNEASPHRSTVLQMRRNRGSICYSGRRETMASESSQLAPEHSGYDERKEMDTSGTGSDEFVAKIDCFGLTQKEDQIPGDDILTESSSLIGVGETVTRFCNPVDPELNVLGRHSKAKSSCFQYNGSLSETKALTSPTDPRINNEKDMFCADEVEDGPVGHSAEEMDSEVGQGSYFTEVDPIPIPGPPGSFLPSPRDMGSDDFQANSSLTTSRVQSSQDQLDFIDGDTSDSPISTTSTISHSTGTNQDRKFCEPLSSKGSQSVQEKIRSGMSSGAASDASVETNAAALQQITGNLAERLTFDRENFRVNKISLEKGPLGFKSKDDQPCCCQRKERNSQGLALNYQESPLLRRRAMASVIPATMGKQMGCSPNTRTNNAEMRSDTTDMFSLNSCPTSRPEQVSIPVAKSPSVPVPLKGSPDGKGKFSSHSDSGSSVSPSASNSILRLMGKNLMVVNRDEDASPVPPGQAQPHAQTNHLTSQFPTFSSGVSPGSFQNQVYPSFHHNLAHGSVILGQDPYNKMGECFDGMPSKSFKSYIHPKMPPVLARGPPSLFPKQQHTDGFLASMESKEYKGDYHFPIPLQKSASKTTGASTFHKNANSASSGNKEIIVIDDLDCEADHLNAVNYSDRLRESQAASSGILIPAASSYNSKRLNLPLSCYQSPEQPSLLCGSPVLYNTSFHAIPSRRANASPVTWNCTTDGSGMLQRSPFHATSTPSRGLHMRSTLYNPPSLS</sequence>
<evidence type="ECO:0000313" key="3">
    <source>
        <dbReference type="Proteomes" id="UP000238479"/>
    </source>
</evidence>
<dbReference type="Proteomes" id="UP000238479">
    <property type="component" value="Chromosome 5"/>
</dbReference>
<feature type="region of interest" description="Disordered" evidence="1">
    <location>
        <begin position="325"/>
        <end position="357"/>
    </location>
</feature>
<feature type="compositionally biased region" description="Low complexity" evidence="1">
    <location>
        <begin position="1140"/>
        <end position="1154"/>
    </location>
</feature>
<dbReference type="OMA" id="TPISHWQ"/>
<feature type="compositionally biased region" description="Polar residues" evidence="1">
    <location>
        <begin position="25"/>
        <end position="35"/>
    </location>
</feature>
<dbReference type="EMBL" id="PDCK01000043">
    <property type="protein sequence ID" value="PRQ34931.1"/>
    <property type="molecule type" value="Genomic_DNA"/>
</dbReference>
<feature type="region of interest" description="Disordered" evidence="1">
    <location>
        <begin position="708"/>
        <end position="773"/>
    </location>
</feature>
<feature type="region of interest" description="Disordered" evidence="1">
    <location>
        <begin position="1099"/>
        <end position="1154"/>
    </location>
</feature>
<dbReference type="STRING" id="74649.A0A2P6QL80"/>
<feature type="compositionally biased region" description="Polar residues" evidence="1">
    <location>
        <begin position="155"/>
        <end position="165"/>
    </location>
</feature>
<dbReference type="Gramene" id="PRQ34931">
    <property type="protein sequence ID" value="PRQ34931"/>
    <property type="gene ID" value="RchiOBHm_Chr5g0074531"/>
</dbReference>
<feature type="compositionally biased region" description="Basic and acidic residues" evidence="1">
    <location>
        <begin position="548"/>
        <end position="557"/>
    </location>
</feature>
<accession>A0A2P6QL80</accession>
<feature type="region of interest" description="Disordered" evidence="1">
    <location>
        <begin position="388"/>
        <end position="412"/>
    </location>
</feature>
<proteinExistence type="predicted"/>
<gene>
    <name evidence="2" type="ORF">RchiOBHm_Chr5g0074531</name>
</gene>
<name>A0A2P6QL80_ROSCH</name>
<evidence type="ECO:0000256" key="1">
    <source>
        <dbReference type="SAM" id="MobiDB-lite"/>
    </source>
</evidence>
<protein>
    <submittedName>
        <fullName evidence="2">Uncharacterized protein</fullName>
    </submittedName>
</protein>
<feature type="compositionally biased region" description="Polar residues" evidence="1">
    <location>
        <begin position="917"/>
        <end position="934"/>
    </location>
</feature>
<feature type="region of interest" description="Disordered" evidence="1">
    <location>
        <begin position="1"/>
        <end position="38"/>
    </location>
</feature>
<feature type="region of interest" description="Disordered" evidence="1">
    <location>
        <begin position="150"/>
        <end position="178"/>
    </location>
</feature>
<reference evidence="2 3" key="1">
    <citation type="journal article" date="2018" name="Nat. Genet.">
        <title>The Rosa genome provides new insights in the design of modern roses.</title>
        <authorList>
            <person name="Bendahmane M."/>
        </authorList>
    </citation>
    <scope>NUCLEOTIDE SEQUENCE [LARGE SCALE GENOMIC DNA]</scope>
    <source>
        <strain evidence="3">cv. Old Blush</strain>
    </source>
</reference>
<feature type="region of interest" description="Disordered" evidence="1">
    <location>
        <begin position="896"/>
        <end position="962"/>
    </location>
</feature>